<comment type="caution">
    <text evidence="2">The sequence shown here is derived from an EMBL/GenBank/DDBJ whole genome shotgun (WGS) entry which is preliminary data.</text>
</comment>
<dbReference type="Proteomes" id="UP001177023">
    <property type="component" value="Unassembled WGS sequence"/>
</dbReference>
<organism evidence="2 3">
    <name type="scientific">Mesorhabditis spiculigera</name>
    <dbReference type="NCBI Taxonomy" id="96644"/>
    <lineage>
        <taxon>Eukaryota</taxon>
        <taxon>Metazoa</taxon>
        <taxon>Ecdysozoa</taxon>
        <taxon>Nematoda</taxon>
        <taxon>Chromadorea</taxon>
        <taxon>Rhabditida</taxon>
        <taxon>Rhabditina</taxon>
        <taxon>Rhabditomorpha</taxon>
        <taxon>Rhabditoidea</taxon>
        <taxon>Rhabditidae</taxon>
        <taxon>Mesorhabditinae</taxon>
        <taxon>Mesorhabditis</taxon>
    </lineage>
</organism>
<reference evidence="2" key="1">
    <citation type="submission" date="2023-06" db="EMBL/GenBank/DDBJ databases">
        <authorList>
            <person name="Delattre M."/>
        </authorList>
    </citation>
    <scope>NUCLEOTIDE SEQUENCE</scope>
    <source>
        <strain evidence="2">AF72</strain>
    </source>
</reference>
<protein>
    <submittedName>
        <fullName evidence="2">Uncharacterized protein</fullName>
    </submittedName>
</protein>
<evidence type="ECO:0000313" key="2">
    <source>
        <dbReference type="EMBL" id="CAJ0583018.1"/>
    </source>
</evidence>
<proteinExistence type="predicted"/>
<evidence type="ECO:0000256" key="1">
    <source>
        <dbReference type="SAM" id="Phobius"/>
    </source>
</evidence>
<keyword evidence="3" id="KW-1185">Reference proteome</keyword>
<dbReference type="AlphaFoldDB" id="A0AA36DB23"/>
<keyword evidence="1" id="KW-0472">Membrane</keyword>
<keyword evidence="1" id="KW-0812">Transmembrane</keyword>
<accession>A0AA36DB23</accession>
<dbReference type="EMBL" id="CATQJA010002665">
    <property type="protein sequence ID" value="CAJ0583018.1"/>
    <property type="molecule type" value="Genomic_DNA"/>
</dbReference>
<keyword evidence="1" id="KW-1133">Transmembrane helix</keyword>
<feature type="non-terminal residue" evidence="2">
    <location>
        <position position="137"/>
    </location>
</feature>
<gene>
    <name evidence="2" type="ORF">MSPICULIGERA_LOCUS21136</name>
</gene>
<evidence type="ECO:0000313" key="3">
    <source>
        <dbReference type="Proteomes" id="UP001177023"/>
    </source>
</evidence>
<feature type="transmembrane region" description="Helical" evidence="1">
    <location>
        <begin position="118"/>
        <end position="136"/>
    </location>
</feature>
<name>A0AA36DB23_9BILA</name>
<sequence>MICDEFGADTEFRWVVLPCWADALWKGGLHNMGTGLEALCKSSHDYDKCFVRQNYDRCGVNAGKFVIKLIHVTSHSLVELISSTSGSKDLPKTCKDWLNQKGLGPKAKQNRKERTSSANFLNVVLMLSSVATFFLVR</sequence>